<keyword evidence="2" id="KW-1185">Reference proteome</keyword>
<reference evidence="1 2" key="1">
    <citation type="submission" date="2018-09" db="EMBL/GenBank/DDBJ databases">
        <authorList>
            <person name="Grouzdev D.S."/>
            <person name="Krutkina M.S."/>
        </authorList>
    </citation>
    <scope>NUCLEOTIDE SEQUENCE [LARGE SCALE GENOMIC DNA]</scope>
    <source>
        <strain evidence="1 2">RmlP001</strain>
    </source>
</reference>
<dbReference type="Gene3D" id="3.40.50.2000">
    <property type="entry name" value="Glycogen Phosphorylase B"/>
    <property type="match status" value="1"/>
</dbReference>
<dbReference type="PANTHER" id="PTHR46656:SF3">
    <property type="entry name" value="PUTATIVE-RELATED"/>
    <property type="match status" value="1"/>
</dbReference>
<dbReference type="Pfam" id="PF13692">
    <property type="entry name" value="Glyco_trans_1_4"/>
    <property type="match status" value="1"/>
</dbReference>
<dbReference type="InterPro" id="IPR007739">
    <property type="entry name" value="RgpF"/>
</dbReference>
<dbReference type="RefSeq" id="WP_129221388.1">
    <property type="nucleotide sequence ID" value="NZ_QYBC01000022.1"/>
</dbReference>
<dbReference type="AlphaFoldDB" id="A0A4Q2R6I7"/>
<gene>
    <name evidence="1" type="ORF">D3272_22100</name>
</gene>
<dbReference type="SUPFAM" id="SSF53756">
    <property type="entry name" value="UDP-Glycosyltransferase/glycogen phosphorylase"/>
    <property type="match status" value="1"/>
</dbReference>
<evidence type="ECO:0000313" key="2">
    <source>
        <dbReference type="Proteomes" id="UP000289411"/>
    </source>
</evidence>
<dbReference type="CDD" id="cd03801">
    <property type="entry name" value="GT4_PimA-like"/>
    <property type="match status" value="1"/>
</dbReference>
<sequence length="1023" mass="112895">MSTSDLSSPLRDLISGTPSRAARLAYLAASPLFDARWYLEQYPDLAGSGVDAVEHFLDCGGFEGRYPHPLFHSDFYLEQNPDVRGTTSNPLIHYLERGAAEGRDPNPLFDTDWYVARYMRQAPYATNPLEHYLFHPDNDASLLFHSRWYRHNAMQSVRPDEHPLVHYFRQGRDAGALCNDGNMPDMGNVSYQILMSGLFDAEFYLETYADVAAAGFDPFGHYMQIGYKEGRIPNLLLDIEYYFTQVPESEREGMNPLAHFFERGAALDLNPNYFFDTAWYKAEYPACGLEGSNPLAHFLKDGGWSANPSPRFDAGWYLTQHEDVARAGLNPLKHYLWTGMNEGRAARRVKPARSAVAHVSDAKLVIVKARAQRGRRTALLVTHSARGTLKGHLQQMVDGYRRADVDVVLIVAADRRRTAIPQSIVDACQAVYVRENIGFDFGAWAHVLRSDDTLLDSDLLVLTNDSLLGPLDPEQLTAIFDRISESQADVVGLTENTFYAKHVQSFFLALKRRCLSSYGFNRYLAAIVDLETKNEVITTYELTFSSRMKAEGLRQEVLFAGAEADVARAGNNRMIFEWRALLDEGLPFVKASLVLGEHRSLGEADVRAELASRGFDVGLLEATHRYPGPLVWADLDGPSQPNRVPRVAFFGPPNVANGLGMASRGYVKALHRTGWPLNLHPIERPFHIHAKTAPSWQARSFSGPADLALVHFNGDSWDALLTPQQRREIDAARLKVGLFVWETSFVPDDWLPTIDELDAIWVPTAFCADILRSVTGIPVHVVPYVVENEPAPPAETSAAVETCRSFGLAPQKRHILYAFDGSSFLARKNPQVLIRAFRAAGLARAGWQLVLKTKHVFDLPTEGRALLDLVGTAGDVVVIDQPLSRTDLAALFALCPIYASSHASEGFGLTIAEAMEMGKVVVATDYGGSRDFLDPSCGFPVKAREVALEQSHGPYLRGAVWGEIDEEALAAALREAVESVVSGAAAEIGTAARSRIRADLSVAAVAAAMAASFERLSAGGPSR</sequence>
<dbReference type="PANTHER" id="PTHR46656">
    <property type="entry name" value="PUTATIVE-RELATED"/>
    <property type="match status" value="1"/>
</dbReference>
<dbReference type="EMBL" id="QYBC01000022">
    <property type="protein sequence ID" value="RYB02177.1"/>
    <property type="molecule type" value="Genomic_DNA"/>
</dbReference>
<organism evidence="1 2">
    <name type="scientific">Lichenibacterium ramalinae</name>
    <dbReference type="NCBI Taxonomy" id="2316527"/>
    <lineage>
        <taxon>Bacteria</taxon>
        <taxon>Pseudomonadati</taxon>
        <taxon>Pseudomonadota</taxon>
        <taxon>Alphaproteobacteria</taxon>
        <taxon>Hyphomicrobiales</taxon>
        <taxon>Lichenihabitantaceae</taxon>
        <taxon>Lichenibacterium</taxon>
    </lineage>
</organism>
<accession>A0A4Q2R6I7</accession>
<dbReference type="GO" id="GO:0016740">
    <property type="term" value="F:transferase activity"/>
    <property type="evidence" value="ECO:0007669"/>
    <property type="project" value="UniProtKB-KW"/>
</dbReference>
<dbReference type="OrthoDB" id="7220105at2"/>
<protein>
    <submittedName>
        <fullName evidence="1">Glycosyltransferase</fullName>
    </submittedName>
</protein>
<keyword evidence="1" id="KW-0808">Transferase</keyword>
<name>A0A4Q2R6I7_9HYPH</name>
<dbReference type="Pfam" id="PF05045">
    <property type="entry name" value="RgpF"/>
    <property type="match status" value="1"/>
</dbReference>
<reference evidence="1 2" key="2">
    <citation type="submission" date="2019-02" db="EMBL/GenBank/DDBJ databases">
        <title>'Lichenibacterium ramalinii' gen. nov. sp. nov., 'Lichenibacterium minor' gen. nov. sp. nov.</title>
        <authorList>
            <person name="Pankratov T."/>
        </authorList>
    </citation>
    <scope>NUCLEOTIDE SEQUENCE [LARGE SCALE GENOMIC DNA]</scope>
    <source>
        <strain evidence="1 2">RmlP001</strain>
    </source>
</reference>
<evidence type="ECO:0000313" key="1">
    <source>
        <dbReference type="EMBL" id="RYB02177.1"/>
    </source>
</evidence>
<proteinExistence type="predicted"/>
<dbReference type="Proteomes" id="UP000289411">
    <property type="component" value="Unassembled WGS sequence"/>
</dbReference>
<comment type="caution">
    <text evidence="1">The sequence shown here is derived from an EMBL/GenBank/DDBJ whole genome shotgun (WGS) entry which is preliminary data.</text>
</comment>